<feature type="compositionally biased region" description="Low complexity" evidence="1">
    <location>
        <begin position="175"/>
        <end position="201"/>
    </location>
</feature>
<evidence type="ECO:0000256" key="1">
    <source>
        <dbReference type="SAM" id="MobiDB-lite"/>
    </source>
</evidence>
<feature type="compositionally biased region" description="Basic and acidic residues" evidence="1">
    <location>
        <begin position="132"/>
        <end position="147"/>
    </location>
</feature>
<accession>A0A6H5IJL6</accession>
<organism evidence="2 3">
    <name type="scientific">Trichogramma brassicae</name>
    <dbReference type="NCBI Taxonomy" id="86971"/>
    <lineage>
        <taxon>Eukaryota</taxon>
        <taxon>Metazoa</taxon>
        <taxon>Ecdysozoa</taxon>
        <taxon>Arthropoda</taxon>
        <taxon>Hexapoda</taxon>
        <taxon>Insecta</taxon>
        <taxon>Pterygota</taxon>
        <taxon>Neoptera</taxon>
        <taxon>Endopterygota</taxon>
        <taxon>Hymenoptera</taxon>
        <taxon>Apocrita</taxon>
        <taxon>Proctotrupomorpha</taxon>
        <taxon>Chalcidoidea</taxon>
        <taxon>Trichogrammatidae</taxon>
        <taxon>Trichogramma</taxon>
    </lineage>
</organism>
<feature type="region of interest" description="Disordered" evidence="1">
    <location>
        <begin position="132"/>
        <end position="158"/>
    </location>
</feature>
<feature type="non-terminal residue" evidence="2">
    <location>
        <position position="1"/>
    </location>
</feature>
<dbReference type="AlphaFoldDB" id="A0A6H5IJL6"/>
<sequence>QYRSQVHVAAIPGALRPVGSAGRIHWRAKALGPVRSLLVRTRESRVSVSLLCVCIAHYRRAADAALLPTSHEADAIPDIKPPEAFRHRGTSCGRRKILATSCCCCCGPPAKINEVVSLLLLQRTQHAATRHDALLHGRGERRGAQDHRRGHPRHLLPVLPAGGVRLRVLRGLRPGTGAAGASAATLPRPSSSPPRQSQQRLESSRQHRRRIRRGSRQVLLSPVRLHDDEHDAAGGGDQRPEHVLSLQRRIHPGTVQNHCTSFDQSEQLGSKGIFEAGFEHSGLHSSRIHQSVPVPRQLHKLSSVPSRCAIQRIARRYHLYGITIEEKTWEKRNEANWMKFSCAMCHFGGGAGALGGGSGGVYARSVLPLAAAAAVASTQHVTALCPCARADSSRAELVGEKATVRCVWSAAALDDTRGTPCSTRIKRQAALDAGSCADCCVCLETRGTTTRSSPGCVQYYIIDFSPTSGKLKKNSLKSCKTLLLLHLVEVILVCKRKKMYNK</sequence>
<dbReference type="Proteomes" id="UP000479190">
    <property type="component" value="Unassembled WGS sequence"/>
</dbReference>
<gene>
    <name evidence="2" type="ORF">TBRA_LOCUS6899</name>
</gene>
<protein>
    <submittedName>
        <fullName evidence="2">Uncharacterized protein</fullName>
    </submittedName>
</protein>
<evidence type="ECO:0000313" key="3">
    <source>
        <dbReference type="Proteomes" id="UP000479190"/>
    </source>
</evidence>
<name>A0A6H5IJL6_9HYME</name>
<feature type="compositionally biased region" description="Basic and acidic residues" evidence="1">
    <location>
        <begin position="224"/>
        <end position="239"/>
    </location>
</feature>
<dbReference type="EMBL" id="CADCXV010000766">
    <property type="protein sequence ID" value="CAB0035001.1"/>
    <property type="molecule type" value="Genomic_DNA"/>
</dbReference>
<feature type="region of interest" description="Disordered" evidence="1">
    <location>
        <begin position="175"/>
        <end position="239"/>
    </location>
</feature>
<proteinExistence type="predicted"/>
<evidence type="ECO:0000313" key="2">
    <source>
        <dbReference type="EMBL" id="CAB0035001.1"/>
    </source>
</evidence>
<keyword evidence="3" id="KW-1185">Reference proteome</keyword>
<reference evidence="2 3" key="1">
    <citation type="submission" date="2020-02" db="EMBL/GenBank/DDBJ databases">
        <authorList>
            <person name="Ferguson B K."/>
        </authorList>
    </citation>
    <scope>NUCLEOTIDE SEQUENCE [LARGE SCALE GENOMIC DNA]</scope>
</reference>
<feature type="compositionally biased region" description="Basic residues" evidence="1">
    <location>
        <begin position="206"/>
        <end position="215"/>
    </location>
</feature>